<feature type="transmembrane region" description="Helical" evidence="2">
    <location>
        <begin position="90"/>
        <end position="108"/>
    </location>
</feature>
<organism evidence="4 5">
    <name type="scientific">Amycolatopsis rhizosphaerae</name>
    <dbReference type="NCBI Taxonomy" id="2053003"/>
    <lineage>
        <taxon>Bacteria</taxon>
        <taxon>Bacillati</taxon>
        <taxon>Actinomycetota</taxon>
        <taxon>Actinomycetes</taxon>
        <taxon>Pseudonocardiales</taxon>
        <taxon>Pseudonocardiaceae</taxon>
        <taxon>Amycolatopsis</taxon>
    </lineage>
</organism>
<evidence type="ECO:0000313" key="4">
    <source>
        <dbReference type="EMBL" id="TVT52018.1"/>
    </source>
</evidence>
<dbReference type="AlphaFoldDB" id="A0A558CTC0"/>
<dbReference type="InterPro" id="IPR000045">
    <property type="entry name" value="Prepilin_IV_endopep_pep"/>
</dbReference>
<dbReference type="Pfam" id="PF01478">
    <property type="entry name" value="Peptidase_A24"/>
    <property type="match status" value="1"/>
</dbReference>
<reference evidence="4 5" key="1">
    <citation type="submission" date="2019-07" db="EMBL/GenBank/DDBJ databases">
        <authorList>
            <person name="Duangmal K."/>
            <person name="Teo W.F.A."/>
        </authorList>
    </citation>
    <scope>NUCLEOTIDE SEQUENCE [LARGE SCALE GENOMIC DNA]</scope>
    <source>
        <strain evidence="4 5">TBRC 6029</strain>
    </source>
</reference>
<protein>
    <submittedName>
        <fullName evidence="4">Prepilin peptidase</fullName>
    </submittedName>
</protein>
<name>A0A558CTC0_9PSEU</name>
<feature type="transmembrane region" description="Helical" evidence="2">
    <location>
        <begin position="120"/>
        <end position="140"/>
    </location>
</feature>
<evidence type="ECO:0000259" key="3">
    <source>
        <dbReference type="Pfam" id="PF01478"/>
    </source>
</evidence>
<feature type="transmembrane region" description="Helical" evidence="2">
    <location>
        <begin position="61"/>
        <end position="78"/>
    </location>
</feature>
<dbReference type="PANTHER" id="PTHR30487">
    <property type="entry name" value="TYPE 4 PREPILIN-LIKE PROTEINS LEADER PEPTIDE-PROCESSING ENZYME"/>
    <property type="match status" value="1"/>
</dbReference>
<dbReference type="GO" id="GO:0004190">
    <property type="term" value="F:aspartic-type endopeptidase activity"/>
    <property type="evidence" value="ECO:0007669"/>
    <property type="project" value="InterPro"/>
</dbReference>
<dbReference type="Gene3D" id="1.20.120.1220">
    <property type="match status" value="1"/>
</dbReference>
<dbReference type="RefSeq" id="WP_144588085.1">
    <property type="nucleotide sequence ID" value="NZ_VJWX01000110.1"/>
</dbReference>
<dbReference type="GO" id="GO:0006465">
    <property type="term" value="P:signal peptide processing"/>
    <property type="evidence" value="ECO:0007669"/>
    <property type="project" value="TreeGrafter"/>
</dbReference>
<dbReference type="EMBL" id="VJWX01000110">
    <property type="protein sequence ID" value="TVT52018.1"/>
    <property type="molecule type" value="Genomic_DNA"/>
</dbReference>
<dbReference type="GO" id="GO:0005886">
    <property type="term" value="C:plasma membrane"/>
    <property type="evidence" value="ECO:0007669"/>
    <property type="project" value="TreeGrafter"/>
</dbReference>
<dbReference type="Proteomes" id="UP000320011">
    <property type="component" value="Unassembled WGS sequence"/>
</dbReference>
<evidence type="ECO:0000256" key="2">
    <source>
        <dbReference type="SAM" id="Phobius"/>
    </source>
</evidence>
<keyword evidence="2" id="KW-0472">Membrane</keyword>
<dbReference type="InterPro" id="IPR050882">
    <property type="entry name" value="Prepilin_peptidase/N-MTase"/>
</dbReference>
<keyword evidence="2" id="KW-0812">Transmembrane</keyword>
<gene>
    <name evidence="4" type="ORF">FNH05_13670</name>
</gene>
<keyword evidence="5" id="KW-1185">Reference proteome</keyword>
<feature type="transmembrane region" description="Helical" evidence="2">
    <location>
        <begin position="160"/>
        <end position="179"/>
    </location>
</feature>
<feature type="domain" description="Prepilin type IV endopeptidase peptidase" evidence="3">
    <location>
        <begin position="69"/>
        <end position="176"/>
    </location>
</feature>
<dbReference type="OrthoDB" id="2087435at2"/>
<sequence>MTGGWLAACGVCGGLLGFVGHDLAHRVVAKPVSAWWSGIPFSLGLTAVVMVALGWRFGLQWELLPYGVLAMLAVPLTVADLAERRLPSRVVLPLYPVLAGLFAVMATLRHDPGDFGRAILGMVVLAGFHLALALLVPAGMGAGDVKLAGVVGLAAGWHGWASVIGTLVWSALAGVLASCVSRLRKRTVDSIPYGPCLLAGLFIAVVFDAC</sequence>
<proteinExistence type="inferred from homology"/>
<reference evidence="4 5" key="2">
    <citation type="submission" date="2019-08" db="EMBL/GenBank/DDBJ databases">
        <title>Amycolatopsis acidicola sp. nov., isolated from peat swamp forest soil.</title>
        <authorList>
            <person name="Srisuk N."/>
        </authorList>
    </citation>
    <scope>NUCLEOTIDE SEQUENCE [LARGE SCALE GENOMIC DNA]</scope>
    <source>
        <strain evidence="4 5">TBRC 6029</strain>
    </source>
</reference>
<keyword evidence="2" id="KW-1133">Transmembrane helix</keyword>
<feature type="transmembrane region" description="Helical" evidence="2">
    <location>
        <begin position="34"/>
        <end position="54"/>
    </location>
</feature>
<evidence type="ECO:0000313" key="5">
    <source>
        <dbReference type="Proteomes" id="UP000320011"/>
    </source>
</evidence>
<dbReference type="PANTHER" id="PTHR30487:SF0">
    <property type="entry name" value="PREPILIN LEADER PEPTIDASE_N-METHYLTRANSFERASE-RELATED"/>
    <property type="match status" value="1"/>
</dbReference>
<accession>A0A558CTC0</accession>
<comment type="similarity">
    <text evidence="1">Belongs to the peptidase A24 family.</text>
</comment>
<evidence type="ECO:0000256" key="1">
    <source>
        <dbReference type="ARBA" id="ARBA00005801"/>
    </source>
</evidence>
<feature type="transmembrane region" description="Helical" evidence="2">
    <location>
        <begin position="191"/>
        <end position="207"/>
    </location>
</feature>
<comment type="caution">
    <text evidence="4">The sequence shown here is derived from an EMBL/GenBank/DDBJ whole genome shotgun (WGS) entry which is preliminary data.</text>
</comment>